<dbReference type="InterPro" id="IPR015797">
    <property type="entry name" value="NUDIX_hydrolase-like_dom_sf"/>
</dbReference>
<dbReference type="GO" id="GO:0044716">
    <property type="term" value="F:8-oxo-GDP phosphatase activity"/>
    <property type="evidence" value="ECO:0007669"/>
    <property type="project" value="TreeGrafter"/>
</dbReference>
<dbReference type="EC" id="3.6.1.55" evidence="12"/>
<evidence type="ECO:0000256" key="17">
    <source>
        <dbReference type="PIRSR" id="PIRSR603561-1"/>
    </source>
</evidence>
<dbReference type="InterPro" id="IPR000086">
    <property type="entry name" value="NUDIX_hydrolase_dom"/>
</dbReference>
<sequence>MTVHVAVGVIVDAGHRVLLTRRPEHVHQGGLWEFPGGKVEAGETLATALARELQEELGITPLRVSPLLEISHDYGDKHVLLDVHMVWEFAGEPSALEGQPMAWVAAEALGEYDFPEANDPIVDAVAVLLHGQSARGAVQANE</sequence>
<dbReference type="InterPro" id="IPR047127">
    <property type="entry name" value="MutT-like"/>
</dbReference>
<keyword evidence="8 18" id="KW-0460">Magnesium</keyword>
<dbReference type="GO" id="GO:0044715">
    <property type="term" value="F:8-oxo-dGDP phosphatase activity"/>
    <property type="evidence" value="ECO:0007669"/>
    <property type="project" value="TreeGrafter"/>
</dbReference>
<evidence type="ECO:0000256" key="5">
    <source>
        <dbReference type="ARBA" id="ARBA00022723"/>
    </source>
</evidence>
<feature type="binding site" evidence="17">
    <location>
        <begin position="33"/>
        <end position="36"/>
    </location>
    <ligand>
        <name>8-oxo-dGTP</name>
        <dbReference type="ChEBI" id="CHEBI:77896"/>
    </ligand>
</feature>
<evidence type="ECO:0000256" key="8">
    <source>
        <dbReference type="ARBA" id="ARBA00022842"/>
    </source>
</evidence>
<dbReference type="GO" id="GO:0006281">
    <property type="term" value="P:DNA repair"/>
    <property type="evidence" value="ECO:0007669"/>
    <property type="project" value="UniProtKB-KW"/>
</dbReference>
<evidence type="ECO:0000256" key="14">
    <source>
        <dbReference type="ARBA" id="ARBA00041592"/>
    </source>
</evidence>
<dbReference type="InterPro" id="IPR020476">
    <property type="entry name" value="Nudix_hydrolase"/>
</dbReference>
<proteinExistence type="inferred from homology"/>
<evidence type="ECO:0000256" key="6">
    <source>
        <dbReference type="ARBA" id="ARBA00022763"/>
    </source>
</evidence>
<dbReference type="InterPro" id="IPR003561">
    <property type="entry name" value="Mutator_MutT"/>
</dbReference>
<keyword evidence="6" id="KW-0227">DNA damage</keyword>
<keyword evidence="4" id="KW-0235">DNA replication</keyword>
<keyword evidence="7" id="KW-0378">Hydrolase</keyword>
<dbReference type="Pfam" id="PF14815">
    <property type="entry name" value="NUDIX_4"/>
    <property type="match status" value="1"/>
</dbReference>
<dbReference type="GO" id="GO:0006260">
    <property type="term" value="P:DNA replication"/>
    <property type="evidence" value="ECO:0007669"/>
    <property type="project" value="UniProtKB-KW"/>
</dbReference>
<keyword evidence="21" id="KW-1185">Reference proteome</keyword>
<evidence type="ECO:0000313" key="21">
    <source>
        <dbReference type="Proteomes" id="UP000323708"/>
    </source>
</evidence>
<evidence type="ECO:0000313" key="20">
    <source>
        <dbReference type="EMBL" id="KAA1194481.1"/>
    </source>
</evidence>
<comment type="similarity">
    <text evidence="2">Belongs to the Nudix hydrolase family.</text>
</comment>
<comment type="catalytic activity">
    <reaction evidence="11">
        <text>8-oxo-GTP + H2O = 8-oxo-GMP + diphosphate + H(+)</text>
        <dbReference type="Rhea" id="RHEA:67616"/>
        <dbReference type="ChEBI" id="CHEBI:15377"/>
        <dbReference type="ChEBI" id="CHEBI:15378"/>
        <dbReference type="ChEBI" id="CHEBI:33019"/>
        <dbReference type="ChEBI" id="CHEBI:143553"/>
        <dbReference type="ChEBI" id="CHEBI:145694"/>
    </reaction>
</comment>
<dbReference type="PANTHER" id="PTHR47707:SF1">
    <property type="entry name" value="NUDIX HYDROLASE FAMILY PROTEIN"/>
    <property type="match status" value="1"/>
</dbReference>
<dbReference type="FunFam" id="3.90.79.10:FF:000014">
    <property type="entry name" value="8-oxo-dGTP diphosphatase MutT"/>
    <property type="match status" value="1"/>
</dbReference>
<feature type="binding site" evidence="17">
    <location>
        <position position="27"/>
    </location>
    <ligand>
        <name>8-oxo-dGTP</name>
        <dbReference type="ChEBI" id="CHEBI:77896"/>
    </ligand>
</feature>
<dbReference type="AlphaFoldDB" id="A0A5B0X7Z6"/>
<protein>
    <recommendedName>
        <fullName evidence="13">8-oxo-dGTP diphosphatase</fullName>
        <ecNumber evidence="12">3.6.1.55</ecNumber>
    </recommendedName>
    <alternativeName>
        <fullName evidence="16">7,8-dihydro-8-oxoguanine-triphosphatase</fullName>
    </alternativeName>
    <alternativeName>
        <fullName evidence="15">Mutator protein MutT</fullName>
    </alternativeName>
    <alternativeName>
        <fullName evidence="14">dGTP pyrophosphohydrolase</fullName>
    </alternativeName>
</protein>
<evidence type="ECO:0000256" key="4">
    <source>
        <dbReference type="ARBA" id="ARBA00022705"/>
    </source>
</evidence>
<gene>
    <name evidence="20" type="primary">mutT</name>
    <name evidence="20" type="ORF">F0M18_03360</name>
</gene>
<dbReference type="SUPFAM" id="SSF55811">
    <property type="entry name" value="Nudix"/>
    <property type="match status" value="1"/>
</dbReference>
<dbReference type="PRINTS" id="PR00502">
    <property type="entry name" value="NUDIXFAMILY"/>
</dbReference>
<reference evidence="20 21" key="1">
    <citation type="submission" date="2019-09" db="EMBL/GenBank/DDBJ databases">
        <authorList>
            <person name="Chen X.-Y."/>
        </authorList>
    </citation>
    <scope>NUCLEOTIDE SEQUENCE [LARGE SCALE GENOMIC DNA]</scope>
    <source>
        <strain evidence="20 21">NY5</strain>
    </source>
</reference>
<dbReference type="Proteomes" id="UP000323708">
    <property type="component" value="Unassembled WGS sequence"/>
</dbReference>
<evidence type="ECO:0000256" key="15">
    <source>
        <dbReference type="ARBA" id="ARBA00041979"/>
    </source>
</evidence>
<dbReference type="NCBIfam" id="TIGR00586">
    <property type="entry name" value="mutt"/>
    <property type="match status" value="1"/>
</dbReference>
<dbReference type="CDD" id="cd03425">
    <property type="entry name" value="NUDIX_MutT_NudA_like"/>
    <property type="match status" value="1"/>
</dbReference>
<dbReference type="InterPro" id="IPR020084">
    <property type="entry name" value="NUDIX_hydrolase_CS"/>
</dbReference>
<dbReference type="GO" id="GO:0035539">
    <property type="term" value="F:8-oxo-7,8-dihydrodeoxyguanosine triphosphate pyrophosphatase activity"/>
    <property type="evidence" value="ECO:0007669"/>
    <property type="project" value="UniProtKB-EC"/>
</dbReference>
<keyword evidence="9" id="KW-0234">DNA repair</keyword>
<keyword evidence="3" id="KW-0515">Mutator protein</keyword>
<comment type="caution">
    <text evidence="20">The sequence shown here is derived from an EMBL/GenBank/DDBJ whole genome shotgun (WGS) entry which is preliminary data.</text>
</comment>
<evidence type="ECO:0000256" key="18">
    <source>
        <dbReference type="PIRSR" id="PIRSR603561-2"/>
    </source>
</evidence>
<evidence type="ECO:0000259" key="19">
    <source>
        <dbReference type="PROSITE" id="PS51462"/>
    </source>
</evidence>
<evidence type="ECO:0000256" key="10">
    <source>
        <dbReference type="ARBA" id="ARBA00035861"/>
    </source>
</evidence>
<dbReference type="InterPro" id="IPR029119">
    <property type="entry name" value="MutY_C"/>
</dbReference>
<feature type="binding site" evidence="18">
    <location>
        <position position="56"/>
    </location>
    <ligand>
        <name>Mg(2+)</name>
        <dbReference type="ChEBI" id="CHEBI:18420"/>
    </ligand>
</feature>
<evidence type="ECO:0000256" key="16">
    <source>
        <dbReference type="ARBA" id="ARBA00042798"/>
    </source>
</evidence>
<dbReference type="PROSITE" id="PS00893">
    <property type="entry name" value="NUDIX_BOX"/>
    <property type="match status" value="1"/>
</dbReference>
<dbReference type="GO" id="GO:0046872">
    <property type="term" value="F:metal ion binding"/>
    <property type="evidence" value="ECO:0007669"/>
    <property type="project" value="UniProtKB-KW"/>
</dbReference>
<evidence type="ECO:0000256" key="12">
    <source>
        <dbReference type="ARBA" id="ARBA00038905"/>
    </source>
</evidence>
<organism evidence="20 21">
    <name type="scientific">Pseudohalioglobus sediminis</name>
    <dbReference type="NCBI Taxonomy" id="2606449"/>
    <lineage>
        <taxon>Bacteria</taxon>
        <taxon>Pseudomonadati</taxon>
        <taxon>Pseudomonadota</taxon>
        <taxon>Gammaproteobacteria</taxon>
        <taxon>Cellvibrionales</taxon>
        <taxon>Halieaceae</taxon>
        <taxon>Pseudohalioglobus</taxon>
    </lineage>
</organism>
<accession>A0A5B0X7Z6</accession>
<feature type="binding site" evidence="18">
    <location>
        <position position="36"/>
    </location>
    <ligand>
        <name>Mg(2+)</name>
        <dbReference type="ChEBI" id="CHEBI:18420"/>
    </ligand>
</feature>
<dbReference type="EMBL" id="VTUX01000001">
    <property type="protein sequence ID" value="KAA1194481.1"/>
    <property type="molecule type" value="Genomic_DNA"/>
</dbReference>
<evidence type="ECO:0000256" key="2">
    <source>
        <dbReference type="ARBA" id="ARBA00005582"/>
    </source>
</evidence>
<comment type="cofactor">
    <cofactor evidence="1 18">
        <name>Mg(2+)</name>
        <dbReference type="ChEBI" id="CHEBI:18420"/>
    </cofactor>
</comment>
<feature type="binding site" evidence="17">
    <location>
        <position position="118"/>
    </location>
    <ligand>
        <name>8-oxo-dGTP</name>
        <dbReference type="ChEBI" id="CHEBI:77896"/>
    </ligand>
</feature>
<dbReference type="PANTHER" id="PTHR47707">
    <property type="entry name" value="8-OXO-DGTP DIPHOSPHATASE"/>
    <property type="match status" value="1"/>
</dbReference>
<comment type="catalytic activity">
    <reaction evidence="10">
        <text>8-oxo-dGTP + H2O = 8-oxo-dGMP + diphosphate + H(+)</text>
        <dbReference type="Rhea" id="RHEA:31575"/>
        <dbReference type="ChEBI" id="CHEBI:15377"/>
        <dbReference type="ChEBI" id="CHEBI:15378"/>
        <dbReference type="ChEBI" id="CHEBI:33019"/>
        <dbReference type="ChEBI" id="CHEBI:63224"/>
        <dbReference type="ChEBI" id="CHEBI:77896"/>
        <dbReference type="EC" id="3.6.1.55"/>
    </reaction>
</comment>
<evidence type="ECO:0000256" key="3">
    <source>
        <dbReference type="ARBA" id="ARBA00022457"/>
    </source>
</evidence>
<evidence type="ECO:0000256" key="11">
    <source>
        <dbReference type="ARBA" id="ARBA00036904"/>
    </source>
</evidence>
<name>A0A5B0X7Z6_9GAMM</name>
<evidence type="ECO:0000256" key="13">
    <source>
        <dbReference type="ARBA" id="ARBA00040794"/>
    </source>
</evidence>
<feature type="domain" description="Nudix hydrolase" evidence="19">
    <location>
        <begin position="2"/>
        <end position="129"/>
    </location>
</feature>
<evidence type="ECO:0000256" key="1">
    <source>
        <dbReference type="ARBA" id="ARBA00001946"/>
    </source>
</evidence>
<dbReference type="RefSeq" id="WP_149609950.1">
    <property type="nucleotide sequence ID" value="NZ_VTUX01000001.1"/>
</dbReference>
<dbReference type="Gene3D" id="3.90.79.10">
    <property type="entry name" value="Nucleoside Triphosphate Pyrophosphohydrolase"/>
    <property type="match status" value="1"/>
</dbReference>
<dbReference type="PROSITE" id="PS51462">
    <property type="entry name" value="NUDIX"/>
    <property type="match status" value="1"/>
</dbReference>
<evidence type="ECO:0000256" key="7">
    <source>
        <dbReference type="ARBA" id="ARBA00022801"/>
    </source>
</evidence>
<feature type="binding site" evidence="17">
    <location>
        <position position="22"/>
    </location>
    <ligand>
        <name>8-oxo-dGTP</name>
        <dbReference type="ChEBI" id="CHEBI:77896"/>
    </ligand>
</feature>
<keyword evidence="5 18" id="KW-0479">Metal-binding</keyword>
<evidence type="ECO:0000256" key="9">
    <source>
        <dbReference type="ARBA" id="ARBA00023204"/>
    </source>
</evidence>
<dbReference type="GO" id="GO:0008413">
    <property type="term" value="F:8-oxo-7,8-dihydroguanosine triphosphate pyrophosphatase activity"/>
    <property type="evidence" value="ECO:0007669"/>
    <property type="project" value="InterPro"/>
</dbReference>